<feature type="transmembrane region" description="Helical" evidence="2">
    <location>
        <begin position="399"/>
        <end position="417"/>
    </location>
</feature>
<dbReference type="InterPro" id="IPR014529">
    <property type="entry name" value="UCP026631"/>
</dbReference>
<protein>
    <submittedName>
        <fullName evidence="4">Membrane protein</fullName>
    </submittedName>
</protein>
<feature type="domain" description="YdbS-like PH" evidence="3">
    <location>
        <begin position="69"/>
        <end position="147"/>
    </location>
</feature>
<dbReference type="PANTHER" id="PTHR34473:SF2">
    <property type="entry name" value="UPF0699 TRANSMEMBRANE PROTEIN YDBT"/>
    <property type="match status" value="1"/>
</dbReference>
<dbReference type="Proteomes" id="UP001519287">
    <property type="component" value="Unassembled WGS sequence"/>
</dbReference>
<evidence type="ECO:0000313" key="4">
    <source>
        <dbReference type="EMBL" id="MBP1995865.1"/>
    </source>
</evidence>
<dbReference type="EMBL" id="JAGGLB010000040">
    <property type="protein sequence ID" value="MBP1995865.1"/>
    <property type="molecule type" value="Genomic_DNA"/>
</dbReference>
<organism evidence="4 5">
    <name type="scientific">Paenibacillus eucommiae</name>
    <dbReference type="NCBI Taxonomy" id="1355755"/>
    <lineage>
        <taxon>Bacteria</taxon>
        <taxon>Bacillati</taxon>
        <taxon>Bacillota</taxon>
        <taxon>Bacilli</taxon>
        <taxon>Bacillales</taxon>
        <taxon>Paenibacillaceae</taxon>
        <taxon>Paenibacillus</taxon>
    </lineage>
</organism>
<evidence type="ECO:0000259" key="3">
    <source>
        <dbReference type="Pfam" id="PF03703"/>
    </source>
</evidence>
<dbReference type="Pfam" id="PF03703">
    <property type="entry name" value="bPH_2"/>
    <property type="match status" value="3"/>
</dbReference>
<dbReference type="PANTHER" id="PTHR34473">
    <property type="entry name" value="UPF0699 TRANSMEMBRANE PROTEIN YDBS"/>
    <property type="match status" value="1"/>
</dbReference>
<dbReference type="PIRSF" id="PIRSF026631">
    <property type="entry name" value="UCP026631"/>
    <property type="match status" value="1"/>
</dbReference>
<feature type="transmembrane region" description="Helical" evidence="2">
    <location>
        <begin position="270"/>
        <end position="294"/>
    </location>
</feature>
<name>A0ABS4J7S5_9BACL</name>
<feature type="domain" description="YdbS-like PH" evidence="3">
    <location>
        <begin position="297"/>
        <end position="376"/>
    </location>
</feature>
<evidence type="ECO:0000256" key="2">
    <source>
        <dbReference type="SAM" id="Phobius"/>
    </source>
</evidence>
<feature type="region of interest" description="Disordered" evidence="1">
    <location>
        <begin position="178"/>
        <end position="219"/>
    </location>
</feature>
<keyword evidence="5" id="KW-1185">Reference proteome</keyword>
<accession>A0ABS4J7S5</accession>
<dbReference type="RefSeq" id="WP_209977779.1">
    <property type="nucleotide sequence ID" value="NZ_JAGGLB010000040.1"/>
</dbReference>
<keyword evidence="2" id="KW-0472">Membrane</keyword>
<dbReference type="InterPro" id="IPR005182">
    <property type="entry name" value="YdbS-like_PH"/>
</dbReference>
<feature type="compositionally biased region" description="Polar residues" evidence="1">
    <location>
        <begin position="189"/>
        <end position="199"/>
    </location>
</feature>
<proteinExistence type="predicted"/>
<feature type="transmembrane region" description="Helical" evidence="2">
    <location>
        <begin position="229"/>
        <end position="250"/>
    </location>
</feature>
<keyword evidence="2" id="KW-1133">Transmembrane helix</keyword>
<sequence>MKTSNGKRMHPVSALLAALKSMKELILPLLILIISRGFNRVEDGTELFWRLAPGGAFFVWTIVYGIFYWLMYRYSIENGQLKIELGVLVKKKQFIPLERIQTIDLTEGLLHRLFGVVRVQIQTAGGKKPEAILTAVTRQEAARLQELLHPSEAFQNERSRLVDQSGPTVQADLADQVDHSEHSGHYEQSLDSAHKQISQPKEEMGAPITGKTAPTRPASRSYRLSTGRLIAAGMTLGSIGVAVPIIFAALSQLDQIMPNMYSRVWNSLNLGAIPMLIAAVLVIAWLISIVASILKFANFSLTRTGDDLHIERGLLERRRVTLPIKRIQAIRIVEEVLWQPFGFAAIHVESAGYGKQKGESTLLMPLLHKREIESFLREAAPHFAQPVDSELTPLPKQAWAGYLLPDAIFFAVLSAAVGYFFTWGWFGLLLSLISFLLGIWRFRNGGWRLQGEMLLLRSRQISRTTVLLPKGRIQFCHIATNPWQRRKELSTFSASIASGLAGSKFHLKGLLLKQSEELLNWFHRAGKNV</sequence>
<reference evidence="4 5" key="1">
    <citation type="submission" date="2021-03" db="EMBL/GenBank/DDBJ databases">
        <title>Genomic Encyclopedia of Type Strains, Phase IV (KMG-IV): sequencing the most valuable type-strain genomes for metagenomic binning, comparative biology and taxonomic classification.</title>
        <authorList>
            <person name="Goeker M."/>
        </authorList>
    </citation>
    <scope>NUCLEOTIDE SEQUENCE [LARGE SCALE GENOMIC DNA]</scope>
    <source>
        <strain evidence="4 5">DSM 26048</strain>
    </source>
</reference>
<comment type="caution">
    <text evidence="4">The sequence shown here is derived from an EMBL/GenBank/DDBJ whole genome shotgun (WGS) entry which is preliminary data.</text>
</comment>
<keyword evidence="2" id="KW-0812">Transmembrane</keyword>
<evidence type="ECO:0000256" key="1">
    <source>
        <dbReference type="SAM" id="MobiDB-lite"/>
    </source>
</evidence>
<gene>
    <name evidence="4" type="ORF">J2Z66_007507</name>
</gene>
<evidence type="ECO:0000313" key="5">
    <source>
        <dbReference type="Proteomes" id="UP001519287"/>
    </source>
</evidence>
<feature type="domain" description="YdbS-like PH" evidence="3">
    <location>
        <begin position="443"/>
        <end position="521"/>
    </location>
</feature>
<feature type="transmembrane region" description="Helical" evidence="2">
    <location>
        <begin position="47"/>
        <end position="70"/>
    </location>
</feature>
<feature type="transmembrane region" description="Helical" evidence="2">
    <location>
        <begin position="423"/>
        <end position="440"/>
    </location>
</feature>